<evidence type="ECO:0000313" key="4">
    <source>
        <dbReference type="Proteomes" id="UP000647172"/>
    </source>
</evidence>
<evidence type="ECO:0000256" key="2">
    <source>
        <dbReference type="SAM" id="Phobius"/>
    </source>
</evidence>
<feature type="transmembrane region" description="Helical" evidence="2">
    <location>
        <begin position="29"/>
        <end position="51"/>
    </location>
</feature>
<evidence type="ECO:0000313" key="3">
    <source>
        <dbReference type="EMBL" id="GIE53653.1"/>
    </source>
</evidence>
<keyword evidence="4" id="KW-1185">Reference proteome</keyword>
<protein>
    <recommendedName>
        <fullName evidence="5">MFS transporter</fullName>
    </recommendedName>
</protein>
<dbReference type="EMBL" id="BOMQ01000088">
    <property type="protein sequence ID" value="GIE53653.1"/>
    <property type="molecule type" value="Genomic_DNA"/>
</dbReference>
<keyword evidence="2" id="KW-1133">Transmembrane helix</keyword>
<comment type="caution">
    <text evidence="3">The sequence shown here is derived from an EMBL/GenBank/DDBJ whole genome shotgun (WGS) entry which is preliminary data.</text>
</comment>
<evidence type="ECO:0008006" key="5">
    <source>
        <dbReference type="Google" id="ProtNLM"/>
    </source>
</evidence>
<keyword evidence="2" id="KW-0812">Transmembrane</keyword>
<accession>A0A919JMR8</accession>
<organism evidence="3 4">
    <name type="scientific">Actinoplanes nipponensis</name>
    <dbReference type="NCBI Taxonomy" id="135950"/>
    <lineage>
        <taxon>Bacteria</taxon>
        <taxon>Bacillati</taxon>
        <taxon>Actinomycetota</taxon>
        <taxon>Actinomycetes</taxon>
        <taxon>Micromonosporales</taxon>
        <taxon>Micromonosporaceae</taxon>
        <taxon>Actinoplanes</taxon>
    </lineage>
</organism>
<dbReference type="AlphaFoldDB" id="A0A919JMR8"/>
<sequence length="133" mass="13453">MRLSVRSIVGYGAGDAANNLAFTLGTTFLLLYCTDVVGLPAATVGTMFLVVRLWDAYALAAGGYVSTPGPGAAQPHTAIIAIKAALGLVPAGRRAHAGPAGGYGRRAGAGARVTHGVDGPPRGYIEPTNPRPL</sequence>
<evidence type="ECO:0000256" key="1">
    <source>
        <dbReference type="SAM" id="MobiDB-lite"/>
    </source>
</evidence>
<dbReference type="Proteomes" id="UP000647172">
    <property type="component" value="Unassembled WGS sequence"/>
</dbReference>
<reference evidence="3" key="1">
    <citation type="submission" date="2021-01" db="EMBL/GenBank/DDBJ databases">
        <title>Whole genome shotgun sequence of Actinoplanes nipponensis NBRC 14063.</title>
        <authorList>
            <person name="Komaki H."/>
            <person name="Tamura T."/>
        </authorList>
    </citation>
    <scope>NUCLEOTIDE SEQUENCE</scope>
    <source>
        <strain evidence="3">NBRC 14063</strain>
    </source>
</reference>
<name>A0A919JMR8_9ACTN</name>
<keyword evidence="2" id="KW-0472">Membrane</keyword>
<feature type="region of interest" description="Disordered" evidence="1">
    <location>
        <begin position="95"/>
        <end position="133"/>
    </location>
</feature>
<dbReference type="RefSeq" id="WP_203775859.1">
    <property type="nucleotide sequence ID" value="NZ_BAAAYJ010000070.1"/>
</dbReference>
<proteinExistence type="predicted"/>
<dbReference type="Pfam" id="PF13347">
    <property type="entry name" value="MFS_2"/>
    <property type="match status" value="1"/>
</dbReference>
<gene>
    <name evidence="3" type="ORF">Ani05nite_71870</name>
</gene>